<evidence type="ECO:0000256" key="6">
    <source>
        <dbReference type="ARBA" id="ARBA00022842"/>
    </source>
</evidence>
<organism evidence="10 11">
    <name type="scientific">Dethiosulfovibrio salsuginis</name>
    <dbReference type="NCBI Taxonomy" id="561720"/>
    <lineage>
        <taxon>Bacteria</taxon>
        <taxon>Thermotogati</taxon>
        <taxon>Synergistota</taxon>
        <taxon>Synergistia</taxon>
        <taxon>Synergistales</taxon>
        <taxon>Dethiosulfovibrionaceae</taxon>
        <taxon>Dethiosulfovibrio</taxon>
    </lineage>
</organism>
<keyword evidence="3 8" id="KW-0479">Metal-binding</keyword>
<dbReference type="SUPFAM" id="SSF53649">
    <property type="entry name" value="Alkaline phosphatase-like"/>
    <property type="match status" value="1"/>
</dbReference>
<dbReference type="PANTHER" id="PTHR11596:SF5">
    <property type="entry name" value="ALKALINE PHOSPHATASE"/>
    <property type="match status" value="1"/>
</dbReference>
<name>A0A1X7JZ16_9BACT</name>
<feature type="binding site" evidence="8">
    <location>
        <position position="36"/>
    </location>
    <ligand>
        <name>Mg(2+)</name>
        <dbReference type="ChEBI" id="CHEBI:18420"/>
    </ligand>
</feature>
<evidence type="ECO:0000256" key="8">
    <source>
        <dbReference type="PIRSR" id="PIRSR601952-2"/>
    </source>
</evidence>
<feature type="binding site" evidence="8">
    <location>
        <position position="263"/>
    </location>
    <ligand>
        <name>Zn(2+)</name>
        <dbReference type="ChEBI" id="CHEBI:29105"/>
        <label>2</label>
    </ligand>
</feature>
<sequence length="468" mass="50714">MIGKRFLAISVALLALLTLPSLSWGEAKYVFFMIGDGMSTAQREAASLYLGSPTAMDSMAVRGTATTHCLDSSITDSAAAGTALATGRKTNSKVVSMDPSGTKPYETIAEKASKKGMKVGIVSSISLDSATPACFYAHQKNRKDYYDIAVQIPKSGFHYFAGGGFVRPRGLKGVRPDVVGIIERGGYRYVRSLEGFRALSKDDLPLVAVTPILTGGASMAFDIDRREGGPSLAELTAKGIELLDGPEGFFLMVEGGKIDWACHANDGATAVFDTLAFDQAVQVALEFQRTRPDTLVVVTGDHETGGMSLELAKKDRERFVSVIDRQRISYEAFDEITLSYRRSTAGKGSLEKLLPRIEKAFGISWQELSTVEKESIKKAFVESMKEPKDRTKGKDFSRLYGWHDPLSVSLTGIIGARGGISWTTFGHTGQPVPVTAEGEGQDLFSGSYDNTDIPKKILTAMGMEHRNR</sequence>
<dbReference type="Pfam" id="PF00245">
    <property type="entry name" value="Alk_phosphatase"/>
    <property type="match status" value="1"/>
</dbReference>
<feature type="binding site" evidence="8">
    <location>
        <position position="36"/>
    </location>
    <ligand>
        <name>Zn(2+)</name>
        <dbReference type="ChEBI" id="CHEBI:29105"/>
        <label>2</label>
    </ligand>
</feature>
<feature type="active site" description="Phosphoserine intermediate" evidence="7">
    <location>
        <position position="77"/>
    </location>
</feature>
<evidence type="ECO:0000256" key="3">
    <source>
        <dbReference type="ARBA" id="ARBA00022723"/>
    </source>
</evidence>
<evidence type="ECO:0000256" key="7">
    <source>
        <dbReference type="PIRSR" id="PIRSR601952-1"/>
    </source>
</evidence>
<keyword evidence="2" id="KW-0597">Phosphoprotein</keyword>
<dbReference type="OrthoDB" id="9794455at2"/>
<keyword evidence="4" id="KW-0378">Hydrolase</keyword>
<accession>A0A1X7JZ16</accession>
<dbReference type="PROSITE" id="PS00123">
    <property type="entry name" value="ALKALINE_PHOSPHATASE"/>
    <property type="match status" value="1"/>
</dbReference>
<evidence type="ECO:0000256" key="1">
    <source>
        <dbReference type="ARBA" id="ARBA00005984"/>
    </source>
</evidence>
<feature type="binding site" evidence="8">
    <location>
        <position position="254"/>
    </location>
    <ligand>
        <name>Mg(2+)</name>
        <dbReference type="ChEBI" id="CHEBI:18420"/>
    </ligand>
</feature>
<dbReference type="PANTHER" id="PTHR11596">
    <property type="entry name" value="ALKALINE PHOSPHATASE"/>
    <property type="match status" value="1"/>
</dbReference>
<dbReference type="EMBL" id="FXBB01000018">
    <property type="protein sequence ID" value="SMG33423.1"/>
    <property type="molecule type" value="Genomic_DNA"/>
</dbReference>
<dbReference type="Gene3D" id="3.40.720.10">
    <property type="entry name" value="Alkaline Phosphatase, subunit A"/>
    <property type="match status" value="1"/>
</dbReference>
<dbReference type="GO" id="GO:0004035">
    <property type="term" value="F:alkaline phosphatase activity"/>
    <property type="evidence" value="ECO:0007669"/>
    <property type="project" value="TreeGrafter"/>
</dbReference>
<evidence type="ECO:0000256" key="2">
    <source>
        <dbReference type="ARBA" id="ARBA00022553"/>
    </source>
</evidence>
<comment type="similarity">
    <text evidence="1 9">Belongs to the alkaline phosphatase family.</text>
</comment>
<keyword evidence="6 8" id="KW-0460">Magnesium</keyword>
<dbReference type="Proteomes" id="UP000193355">
    <property type="component" value="Unassembled WGS sequence"/>
</dbReference>
<dbReference type="InterPro" id="IPR001952">
    <property type="entry name" value="Alkaline_phosphatase"/>
</dbReference>
<evidence type="ECO:0000256" key="4">
    <source>
        <dbReference type="ARBA" id="ARBA00022801"/>
    </source>
</evidence>
<comment type="cofactor">
    <cofactor evidence="8">
        <name>Zn(2+)</name>
        <dbReference type="ChEBI" id="CHEBI:29105"/>
    </cofactor>
    <text evidence="8">Binds 2 Zn(2+) ions.</text>
</comment>
<evidence type="ECO:0000313" key="10">
    <source>
        <dbReference type="EMBL" id="SMG33423.1"/>
    </source>
</evidence>
<reference evidence="11" key="1">
    <citation type="submission" date="2017-04" db="EMBL/GenBank/DDBJ databases">
        <authorList>
            <person name="Varghese N."/>
            <person name="Submissions S."/>
        </authorList>
    </citation>
    <scope>NUCLEOTIDE SEQUENCE [LARGE SCALE GENOMIC DNA]</scope>
    <source>
        <strain evidence="11">USBA 82</strain>
    </source>
</reference>
<dbReference type="RefSeq" id="WP_085544796.1">
    <property type="nucleotide sequence ID" value="NZ_FXBB01000018.1"/>
</dbReference>
<feature type="binding site" evidence="8">
    <location>
        <position position="302"/>
    </location>
    <ligand>
        <name>Zn(2+)</name>
        <dbReference type="ChEBI" id="CHEBI:29105"/>
        <label>2</label>
    </ligand>
</feature>
<evidence type="ECO:0000256" key="9">
    <source>
        <dbReference type="RuleBase" id="RU003946"/>
    </source>
</evidence>
<evidence type="ECO:0000256" key="5">
    <source>
        <dbReference type="ARBA" id="ARBA00022833"/>
    </source>
</evidence>
<dbReference type="PRINTS" id="PR00113">
    <property type="entry name" value="ALKPHPHTASE"/>
</dbReference>
<dbReference type="InterPro" id="IPR017850">
    <property type="entry name" value="Alkaline_phosphatase_core_sf"/>
</dbReference>
<dbReference type="InterPro" id="IPR018299">
    <property type="entry name" value="Alkaline_phosphatase_AS"/>
</dbReference>
<dbReference type="SMART" id="SM00098">
    <property type="entry name" value="alkPPc"/>
    <property type="match status" value="1"/>
</dbReference>
<keyword evidence="11" id="KW-1185">Reference proteome</keyword>
<proteinExistence type="inferred from homology"/>
<gene>
    <name evidence="10" type="ORF">SAMN06275492_11828</name>
</gene>
<comment type="cofactor">
    <cofactor evidence="8">
        <name>Mg(2+)</name>
        <dbReference type="ChEBI" id="CHEBI:18420"/>
    </cofactor>
    <text evidence="8">Binds 1 Mg(2+) ion.</text>
</comment>
<feature type="binding site" evidence="8">
    <location>
        <position position="301"/>
    </location>
    <ligand>
        <name>Zn(2+)</name>
        <dbReference type="ChEBI" id="CHEBI:29105"/>
        <label>2</label>
    </ligand>
</feature>
<feature type="binding site" evidence="8">
    <location>
        <position position="427"/>
    </location>
    <ligand>
        <name>Zn(2+)</name>
        <dbReference type="ChEBI" id="CHEBI:29105"/>
        <label>2</label>
    </ligand>
</feature>
<feature type="binding site" evidence="8">
    <location>
        <position position="131"/>
    </location>
    <ligand>
        <name>Mg(2+)</name>
        <dbReference type="ChEBI" id="CHEBI:18420"/>
    </ligand>
</feature>
<dbReference type="AlphaFoldDB" id="A0A1X7JZ16"/>
<keyword evidence="5 8" id="KW-0862">Zinc</keyword>
<dbReference type="Gene3D" id="1.10.60.40">
    <property type="match status" value="1"/>
</dbReference>
<evidence type="ECO:0000313" key="11">
    <source>
        <dbReference type="Proteomes" id="UP000193355"/>
    </source>
</evidence>
<feature type="binding site" evidence="8">
    <location>
        <position position="259"/>
    </location>
    <ligand>
        <name>Zn(2+)</name>
        <dbReference type="ChEBI" id="CHEBI:29105"/>
        <label>2</label>
    </ligand>
</feature>
<protein>
    <submittedName>
        <fullName evidence="10">Alkaline phosphatase</fullName>
    </submittedName>
</protein>
<dbReference type="STRING" id="561720.SAMN06275492_11828"/>
<dbReference type="GO" id="GO:0046872">
    <property type="term" value="F:metal ion binding"/>
    <property type="evidence" value="ECO:0007669"/>
    <property type="project" value="UniProtKB-KW"/>
</dbReference>
<dbReference type="CDD" id="cd16012">
    <property type="entry name" value="ALP"/>
    <property type="match status" value="1"/>
</dbReference>